<name>A0A1E5QC45_9PROT</name>
<comment type="catalytic activity">
    <reaction evidence="1">
        <text>2-phosphoglycolate + H2O = glycolate + phosphate</text>
        <dbReference type="Rhea" id="RHEA:14369"/>
        <dbReference type="ChEBI" id="CHEBI:15377"/>
        <dbReference type="ChEBI" id="CHEBI:29805"/>
        <dbReference type="ChEBI" id="CHEBI:43474"/>
        <dbReference type="ChEBI" id="CHEBI:58033"/>
        <dbReference type="EC" id="3.1.3.18"/>
    </reaction>
</comment>
<sequence length="213" mass="23563">MATNTILFDLDGTLVDSANEISVILNAMRKERGLSALADTHFRQKISYGAGEIVKCSLPPTKESPQILINEFRERYTALTIPKTSIYPTVVETLSVLKDRGIQLGICTNKPQNLCDNVLRDTELERFFSYVIAGRAQLQPKPHHESISLAMSDMDADTTTTVLVGDSTADQRAAQSANIPFIFFAAGYDDGVDENQAFASIEVMRELLKINLF</sequence>
<dbReference type="Gene3D" id="3.40.50.1000">
    <property type="entry name" value="HAD superfamily/HAD-like"/>
    <property type="match status" value="1"/>
</dbReference>
<dbReference type="OrthoDB" id="9793014at2"/>
<dbReference type="InterPro" id="IPR036412">
    <property type="entry name" value="HAD-like_sf"/>
</dbReference>
<dbReference type="Gene3D" id="1.10.150.240">
    <property type="entry name" value="Putative phosphatase, domain 2"/>
    <property type="match status" value="1"/>
</dbReference>
<comment type="caution">
    <text evidence="5">The sequence shown here is derived from an EMBL/GenBank/DDBJ whole genome shotgun (WGS) entry which is preliminary data.</text>
</comment>
<comment type="pathway">
    <text evidence="2">Organic acid metabolism; glycolate biosynthesis; glycolate from 2-phosphoglycolate: step 1/1.</text>
</comment>
<evidence type="ECO:0000256" key="3">
    <source>
        <dbReference type="ARBA" id="ARBA00006171"/>
    </source>
</evidence>
<dbReference type="InterPro" id="IPR041492">
    <property type="entry name" value="HAD_2"/>
</dbReference>
<dbReference type="InterPro" id="IPR023214">
    <property type="entry name" value="HAD_sf"/>
</dbReference>
<evidence type="ECO:0000313" key="6">
    <source>
        <dbReference type="Proteomes" id="UP000095347"/>
    </source>
</evidence>
<keyword evidence="6" id="KW-1185">Reference proteome</keyword>
<dbReference type="SFLD" id="SFLDS00003">
    <property type="entry name" value="Haloacid_Dehalogenase"/>
    <property type="match status" value="1"/>
</dbReference>
<reference evidence="6" key="1">
    <citation type="submission" date="2016-07" db="EMBL/GenBank/DDBJ databases">
        <authorList>
            <person name="Florea S."/>
            <person name="Webb J.S."/>
            <person name="Jaromczyk J."/>
            <person name="Schardl C.L."/>
        </authorList>
    </citation>
    <scope>NUCLEOTIDE SEQUENCE [LARGE SCALE GENOMIC DNA]</scope>
    <source>
        <strain evidence="6">MV-1</strain>
    </source>
</reference>
<dbReference type="PANTHER" id="PTHR43434">
    <property type="entry name" value="PHOSPHOGLYCOLATE PHOSPHATASE"/>
    <property type="match status" value="1"/>
</dbReference>
<dbReference type="InterPro" id="IPR023198">
    <property type="entry name" value="PGP-like_dom2"/>
</dbReference>
<organism evidence="5 6">
    <name type="scientific">Magnetovibrio blakemorei</name>
    <dbReference type="NCBI Taxonomy" id="28181"/>
    <lineage>
        <taxon>Bacteria</taxon>
        <taxon>Pseudomonadati</taxon>
        <taxon>Pseudomonadota</taxon>
        <taxon>Alphaproteobacteria</taxon>
        <taxon>Rhodospirillales</taxon>
        <taxon>Magnetovibrionaceae</taxon>
        <taxon>Magnetovibrio</taxon>
    </lineage>
</organism>
<gene>
    <name evidence="5" type="ORF">BEN30_02435</name>
</gene>
<dbReference type="AlphaFoldDB" id="A0A1E5QC45"/>
<proteinExistence type="inferred from homology"/>
<dbReference type="SFLD" id="SFLDG01129">
    <property type="entry name" value="C1.5:_HAD__Beta-PGM__Phosphata"/>
    <property type="match status" value="1"/>
</dbReference>
<evidence type="ECO:0000313" key="5">
    <source>
        <dbReference type="EMBL" id="OEJ69557.1"/>
    </source>
</evidence>
<comment type="similarity">
    <text evidence="3">Belongs to the HAD-like hydrolase superfamily. CbbY/CbbZ/Gph/YieH family.</text>
</comment>
<dbReference type="GO" id="GO:0008967">
    <property type="term" value="F:phosphoglycolate phosphatase activity"/>
    <property type="evidence" value="ECO:0007669"/>
    <property type="project" value="UniProtKB-EC"/>
</dbReference>
<dbReference type="GO" id="GO:0005829">
    <property type="term" value="C:cytosol"/>
    <property type="evidence" value="ECO:0007669"/>
    <property type="project" value="TreeGrafter"/>
</dbReference>
<accession>A0A1E5QC45</accession>
<evidence type="ECO:0000256" key="4">
    <source>
        <dbReference type="ARBA" id="ARBA00013078"/>
    </source>
</evidence>
<dbReference type="Proteomes" id="UP000095347">
    <property type="component" value="Unassembled WGS sequence"/>
</dbReference>
<evidence type="ECO:0000256" key="1">
    <source>
        <dbReference type="ARBA" id="ARBA00000830"/>
    </source>
</evidence>
<dbReference type="Pfam" id="PF13419">
    <property type="entry name" value="HAD_2"/>
    <property type="match status" value="1"/>
</dbReference>
<dbReference type="EMBL" id="MCGG01000003">
    <property type="protein sequence ID" value="OEJ69557.1"/>
    <property type="molecule type" value="Genomic_DNA"/>
</dbReference>
<dbReference type="InterPro" id="IPR050155">
    <property type="entry name" value="HAD-like_hydrolase_sf"/>
</dbReference>
<dbReference type="RefSeq" id="WP_069956441.1">
    <property type="nucleotide sequence ID" value="NZ_MCGG01000003.1"/>
</dbReference>
<evidence type="ECO:0000256" key="2">
    <source>
        <dbReference type="ARBA" id="ARBA00004818"/>
    </source>
</evidence>
<dbReference type="STRING" id="28181.BEN30_02435"/>
<dbReference type="SUPFAM" id="SSF56784">
    <property type="entry name" value="HAD-like"/>
    <property type="match status" value="1"/>
</dbReference>
<protein>
    <recommendedName>
        <fullName evidence="4">phosphoglycolate phosphatase</fullName>
        <ecNumber evidence="4">3.1.3.18</ecNumber>
    </recommendedName>
</protein>
<dbReference type="PANTHER" id="PTHR43434:SF1">
    <property type="entry name" value="PHOSPHOGLYCOLATE PHOSPHATASE"/>
    <property type="match status" value="1"/>
</dbReference>
<dbReference type="GO" id="GO:0006281">
    <property type="term" value="P:DNA repair"/>
    <property type="evidence" value="ECO:0007669"/>
    <property type="project" value="TreeGrafter"/>
</dbReference>
<dbReference type="EC" id="3.1.3.18" evidence="4"/>